<comment type="caution">
    <text evidence="1">The sequence shown here is derived from an EMBL/GenBank/DDBJ whole genome shotgun (WGS) entry which is preliminary data.</text>
</comment>
<proteinExistence type="predicted"/>
<evidence type="ECO:0000313" key="2">
    <source>
        <dbReference type="Proteomes" id="UP000324091"/>
    </source>
</evidence>
<accession>A0A5C6MPM6</accession>
<gene>
    <name evidence="1" type="ORF">D4764_09G0003990</name>
</gene>
<dbReference type="EMBL" id="RHFK02000022">
    <property type="protein sequence ID" value="TWW55350.1"/>
    <property type="molecule type" value="Genomic_DNA"/>
</dbReference>
<dbReference type="AlphaFoldDB" id="A0A5C6MPM6"/>
<sequence length="120" mass="12810">MSTLGQHSTPGPKYVKNAKWTSASILSNIGTPQGCVLSPSSTPCSPTPALPPTANFIVKFTNNTTVTRLIAGGDDVAYRIKVANMVSWCEDNNLSLNTDKRKGIVVDLKRRGNLGHHCSA</sequence>
<keyword evidence="2" id="KW-1185">Reference proteome</keyword>
<evidence type="ECO:0000313" key="1">
    <source>
        <dbReference type="EMBL" id="TWW55350.1"/>
    </source>
</evidence>
<protein>
    <submittedName>
        <fullName evidence="1">Uncharacterized protein</fullName>
    </submittedName>
</protein>
<reference evidence="1 2" key="1">
    <citation type="submission" date="2019-04" db="EMBL/GenBank/DDBJ databases">
        <title>Chromosome genome assembly for Takifugu flavidus.</title>
        <authorList>
            <person name="Xiao S."/>
        </authorList>
    </citation>
    <scope>NUCLEOTIDE SEQUENCE [LARGE SCALE GENOMIC DNA]</scope>
    <source>
        <strain evidence="1">HTHZ2018</strain>
        <tissue evidence="1">Muscle</tissue>
    </source>
</reference>
<name>A0A5C6MPM6_9TELE</name>
<dbReference type="Proteomes" id="UP000324091">
    <property type="component" value="Chromosome 9"/>
</dbReference>
<organism evidence="1 2">
    <name type="scientific">Takifugu flavidus</name>
    <name type="common">sansaifugu</name>
    <dbReference type="NCBI Taxonomy" id="433684"/>
    <lineage>
        <taxon>Eukaryota</taxon>
        <taxon>Metazoa</taxon>
        <taxon>Chordata</taxon>
        <taxon>Craniata</taxon>
        <taxon>Vertebrata</taxon>
        <taxon>Euteleostomi</taxon>
        <taxon>Actinopterygii</taxon>
        <taxon>Neopterygii</taxon>
        <taxon>Teleostei</taxon>
        <taxon>Neoteleostei</taxon>
        <taxon>Acanthomorphata</taxon>
        <taxon>Eupercaria</taxon>
        <taxon>Tetraodontiformes</taxon>
        <taxon>Tetradontoidea</taxon>
        <taxon>Tetraodontidae</taxon>
        <taxon>Takifugu</taxon>
    </lineage>
</organism>